<sequence>MRTNLRRNARAYVLRHRRAFTLAELIADGIIHGVGLLVAIIAGTVLITLAVVHATGAEIAAVAIYVGSFVALLSASMAFNLCPLGPIKAWLARVDQAAIFLFIAGSYTPLLVALGDVAIADKLLIFVWATALIGIALKLLVPQHFGRLAIPFYLAIGWSGIVAFQALAAALPTTALWLIVAGGVAYSAGIIFHLWERLAFQNVLWHAFVITGATLHLIAIFEAMVLTRL</sequence>
<protein>
    <submittedName>
        <fullName evidence="6">Hemolysin III family protein</fullName>
    </submittedName>
</protein>
<feature type="transmembrane region" description="Helical" evidence="5">
    <location>
        <begin position="97"/>
        <end position="117"/>
    </location>
</feature>
<evidence type="ECO:0000256" key="3">
    <source>
        <dbReference type="ARBA" id="ARBA00022989"/>
    </source>
</evidence>
<reference evidence="6" key="1">
    <citation type="submission" date="2022-10" db="EMBL/GenBank/DDBJ databases">
        <title>YIM 151497 complete genome.</title>
        <authorList>
            <person name="Chen X."/>
        </authorList>
    </citation>
    <scope>NUCLEOTIDE SEQUENCE</scope>
    <source>
        <strain evidence="6">YIM 151497</strain>
    </source>
</reference>
<evidence type="ECO:0000313" key="7">
    <source>
        <dbReference type="Proteomes" id="UP001163882"/>
    </source>
</evidence>
<proteinExistence type="predicted"/>
<keyword evidence="4 5" id="KW-0472">Membrane</keyword>
<keyword evidence="2 5" id="KW-0812">Transmembrane</keyword>
<dbReference type="PANTHER" id="PTHR20855">
    <property type="entry name" value="ADIPOR/PROGESTIN RECEPTOR-RELATED"/>
    <property type="match status" value="1"/>
</dbReference>
<gene>
    <name evidence="6" type="ORF">OF122_15140</name>
</gene>
<keyword evidence="7" id="KW-1185">Reference proteome</keyword>
<keyword evidence="3 5" id="KW-1133">Transmembrane helix</keyword>
<dbReference type="Pfam" id="PF03006">
    <property type="entry name" value="HlyIII"/>
    <property type="match status" value="1"/>
</dbReference>
<dbReference type="EMBL" id="CP107716">
    <property type="protein sequence ID" value="UYQ71371.1"/>
    <property type="molecule type" value="Genomic_DNA"/>
</dbReference>
<feature type="transmembrane region" description="Helical" evidence="5">
    <location>
        <begin position="148"/>
        <end position="168"/>
    </location>
</feature>
<feature type="transmembrane region" description="Helical" evidence="5">
    <location>
        <begin position="59"/>
        <end position="85"/>
    </location>
</feature>
<evidence type="ECO:0000256" key="1">
    <source>
        <dbReference type="ARBA" id="ARBA00004141"/>
    </source>
</evidence>
<dbReference type="InterPro" id="IPR004254">
    <property type="entry name" value="AdipoR/HlyIII-related"/>
</dbReference>
<feature type="transmembrane region" description="Helical" evidence="5">
    <location>
        <begin position="123"/>
        <end position="141"/>
    </location>
</feature>
<organism evidence="6 7">
    <name type="scientific">Pelagibacterium flavum</name>
    <dbReference type="NCBI Taxonomy" id="2984530"/>
    <lineage>
        <taxon>Bacteria</taxon>
        <taxon>Pseudomonadati</taxon>
        <taxon>Pseudomonadota</taxon>
        <taxon>Alphaproteobacteria</taxon>
        <taxon>Hyphomicrobiales</taxon>
        <taxon>Devosiaceae</taxon>
        <taxon>Pelagibacterium</taxon>
    </lineage>
</organism>
<feature type="transmembrane region" description="Helical" evidence="5">
    <location>
        <begin position="25"/>
        <end position="53"/>
    </location>
</feature>
<name>A0ABY6IL97_9HYPH</name>
<evidence type="ECO:0000256" key="4">
    <source>
        <dbReference type="ARBA" id="ARBA00023136"/>
    </source>
</evidence>
<dbReference type="PANTHER" id="PTHR20855:SF3">
    <property type="entry name" value="LD03007P"/>
    <property type="match status" value="1"/>
</dbReference>
<dbReference type="Proteomes" id="UP001163882">
    <property type="component" value="Chromosome"/>
</dbReference>
<feature type="transmembrane region" description="Helical" evidence="5">
    <location>
        <begin position="207"/>
        <end position="226"/>
    </location>
</feature>
<evidence type="ECO:0000313" key="6">
    <source>
        <dbReference type="EMBL" id="UYQ71371.1"/>
    </source>
</evidence>
<evidence type="ECO:0000256" key="2">
    <source>
        <dbReference type="ARBA" id="ARBA00022692"/>
    </source>
</evidence>
<comment type="subcellular location">
    <subcellularLocation>
        <location evidence="1">Membrane</location>
        <topology evidence="1">Multi-pass membrane protein</topology>
    </subcellularLocation>
</comment>
<feature type="transmembrane region" description="Helical" evidence="5">
    <location>
        <begin position="174"/>
        <end position="195"/>
    </location>
</feature>
<accession>A0ABY6IL97</accession>
<dbReference type="RefSeq" id="WP_264225023.1">
    <property type="nucleotide sequence ID" value="NZ_CP107716.1"/>
</dbReference>
<evidence type="ECO:0000256" key="5">
    <source>
        <dbReference type="SAM" id="Phobius"/>
    </source>
</evidence>